<comment type="caution">
    <text evidence="2">The sequence shown here is derived from an EMBL/GenBank/DDBJ whole genome shotgun (WGS) entry which is preliminary data.</text>
</comment>
<keyword evidence="2" id="KW-0808">Transferase</keyword>
<gene>
    <name evidence="2" type="ORF">ACE3NQ_23210</name>
</gene>
<proteinExistence type="predicted"/>
<dbReference type="InterPro" id="IPR016181">
    <property type="entry name" value="Acyl_CoA_acyltransferase"/>
</dbReference>
<keyword evidence="3" id="KW-1185">Reference proteome</keyword>
<dbReference type="InterPro" id="IPR000182">
    <property type="entry name" value="GNAT_dom"/>
</dbReference>
<evidence type="ECO:0000313" key="2">
    <source>
        <dbReference type="EMBL" id="MFB5683827.1"/>
    </source>
</evidence>
<evidence type="ECO:0000259" key="1">
    <source>
        <dbReference type="Pfam" id="PF00583"/>
    </source>
</evidence>
<accession>A0ABV5BDR1</accession>
<feature type="domain" description="N-acetyltransferase" evidence="1">
    <location>
        <begin position="50"/>
        <end position="112"/>
    </location>
</feature>
<protein>
    <submittedName>
        <fullName evidence="2">GNAT family N-acetyltransferase</fullName>
        <ecNumber evidence="2">2.3.1.-</ecNumber>
    </submittedName>
</protein>
<dbReference type="SUPFAM" id="SSF55729">
    <property type="entry name" value="Acyl-CoA N-acyltransferases (Nat)"/>
    <property type="match status" value="1"/>
</dbReference>
<keyword evidence="2" id="KW-0012">Acyltransferase</keyword>
<dbReference type="EC" id="2.3.1.-" evidence="2"/>
<dbReference type="GO" id="GO:0016746">
    <property type="term" value="F:acyltransferase activity"/>
    <property type="evidence" value="ECO:0007669"/>
    <property type="project" value="UniProtKB-KW"/>
</dbReference>
<dbReference type="Proteomes" id="UP001580407">
    <property type="component" value="Unassembled WGS sequence"/>
</dbReference>
<sequence>MIHIVSVRSYPPDEWLAFRRKLLYLAYSWSDNHAFRTKLKEVLLLTPEQLRQPGFALVCGYVRTELGPELAGFSLIMEYGTRASIVAVRPVYRGHGLGARLFHTALRQASRRRRTPISFKDPQSAAHPAEFSAKAGELLCSPS</sequence>
<dbReference type="Pfam" id="PF00583">
    <property type="entry name" value="Acetyltransf_1"/>
    <property type="match status" value="1"/>
</dbReference>
<reference evidence="2 3" key="1">
    <citation type="submission" date="2024-09" db="EMBL/GenBank/DDBJ databases">
        <authorList>
            <person name="Ruan L."/>
        </authorList>
    </citation>
    <scope>NUCLEOTIDE SEQUENCE [LARGE SCALE GENOMIC DNA]</scope>
    <source>
        <strain evidence="2 3">D33</strain>
    </source>
</reference>
<organism evidence="2 3">
    <name type="scientific">Paenibacillus terreus</name>
    <dbReference type="NCBI Taxonomy" id="1387834"/>
    <lineage>
        <taxon>Bacteria</taxon>
        <taxon>Bacillati</taxon>
        <taxon>Bacillota</taxon>
        <taxon>Bacilli</taxon>
        <taxon>Bacillales</taxon>
        <taxon>Paenibacillaceae</taxon>
        <taxon>Paenibacillus</taxon>
    </lineage>
</organism>
<dbReference type="EMBL" id="JBHILM010000031">
    <property type="protein sequence ID" value="MFB5683827.1"/>
    <property type="molecule type" value="Genomic_DNA"/>
</dbReference>
<evidence type="ECO:0000313" key="3">
    <source>
        <dbReference type="Proteomes" id="UP001580407"/>
    </source>
</evidence>
<dbReference type="Gene3D" id="3.40.630.30">
    <property type="match status" value="1"/>
</dbReference>
<dbReference type="RefSeq" id="WP_375527554.1">
    <property type="nucleotide sequence ID" value="NZ_JBHILM010000031.1"/>
</dbReference>
<name>A0ABV5BDR1_9BACL</name>
<dbReference type="CDD" id="cd04301">
    <property type="entry name" value="NAT_SF"/>
    <property type="match status" value="1"/>
</dbReference>